<dbReference type="EMBL" id="GBHO01023726">
    <property type="protein sequence ID" value="JAG19878.1"/>
    <property type="molecule type" value="Transcribed_RNA"/>
</dbReference>
<dbReference type="Gene3D" id="4.10.60.10">
    <property type="entry name" value="Zinc finger, CCHC-type"/>
    <property type="match status" value="1"/>
</dbReference>
<accession>A0A0A9XM31</accession>
<evidence type="ECO:0000256" key="1">
    <source>
        <dbReference type="SAM" id="MobiDB-lite"/>
    </source>
</evidence>
<evidence type="ECO:0000259" key="2">
    <source>
        <dbReference type="SMART" id="SM00343"/>
    </source>
</evidence>
<dbReference type="SMART" id="SM00343">
    <property type="entry name" value="ZnF_C2HC"/>
    <property type="match status" value="2"/>
</dbReference>
<reference evidence="3" key="2">
    <citation type="submission" date="2014-07" db="EMBL/GenBank/DDBJ databases">
        <authorList>
            <person name="Hull J."/>
        </authorList>
    </citation>
    <scope>NUCLEOTIDE SEQUENCE</scope>
</reference>
<reference evidence="3" key="1">
    <citation type="journal article" date="2014" name="PLoS ONE">
        <title>Transcriptome-Based Identification of ABC Transporters in the Western Tarnished Plant Bug Lygus hesperus.</title>
        <authorList>
            <person name="Hull J.J."/>
            <person name="Chaney K."/>
            <person name="Geib S.M."/>
            <person name="Fabrick J.A."/>
            <person name="Brent C.S."/>
            <person name="Walsh D."/>
            <person name="Lavine L.C."/>
        </authorList>
    </citation>
    <scope>NUCLEOTIDE SEQUENCE</scope>
</reference>
<organism evidence="3">
    <name type="scientific">Lygus hesperus</name>
    <name type="common">Western plant bug</name>
    <dbReference type="NCBI Taxonomy" id="30085"/>
    <lineage>
        <taxon>Eukaryota</taxon>
        <taxon>Metazoa</taxon>
        <taxon>Ecdysozoa</taxon>
        <taxon>Arthropoda</taxon>
        <taxon>Hexapoda</taxon>
        <taxon>Insecta</taxon>
        <taxon>Pterygota</taxon>
        <taxon>Neoptera</taxon>
        <taxon>Paraneoptera</taxon>
        <taxon>Hemiptera</taxon>
        <taxon>Heteroptera</taxon>
        <taxon>Panheteroptera</taxon>
        <taxon>Cimicomorpha</taxon>
        <taxon>Miridae</taxon>
        <taxon>Mirini</taxon>
        <taxon>Lygus</taxon>
    </lineage>
</organism>
<feature type="domain" description="CCHC-type" evidence="2">
    <location>
        <begin position="344"/>
        <end position="360"/>
    </location>
</feature>
<dbReference type="InterPro" id="IPR001878">
    <property type="entry name" value="Znf_CCHC"/>
</dbReference>
<dbReference type="AlphaFoldDB" id="A0A0A9XM31"/>
<feature type="domain" description="CCHC-type" evidence="2">
    <location>
        <begin position="364"/>
        <end position="382"/>
    </location>
</feature>
<dbReference type="GO" id="GO:0008270">
    <property type="term" value="F:zinc ion binding"/>
    <property type="evidence" value="ECO:0007669"/>
    <property type="project" value="InterPro"/>
</dbReference>
<evidence type="ECO:0000313" key="3">
    <source>
        <dbReference type="EMBL" id="JAG19878.1"/>
    </source>
</evidence>
<name>A0A0A9XM31_LYGHE</name>
<dbReference type="GO" id="GO:0003676">
    <property type="term" value="F:nucleic acid binding"/>
    <property type="evidence" value="ECO:0007669"/>
    <property type="project" value="InterPro"/>
</dbReference>
<feature type="non-terminal residue" evidence="3">
    <location>
        <position position="557"/>
    </location>
</feature>
<feature type="region of interest" description="Disordered" evidence="1">
    <location>
        <begin position="1"/>
        <end position="37"/>
    </location>
</feature>
<gene>
    <name evidence="3" type="primary">hflX_1</name>
    <name evidence="3" type="ORF">CM83_15930</name>
</gene>
<protein>
    <submittedName>
        <fullName evidence="3">GTPase HflX</fullName>
    </submittedName>
</protein>
<sequence length="557" mass="63385">MEEGELAHEDGPAKEAPDNHHLELGKNNEQKSRMSSIERQLRKDLMHVIDGRLRLIEQRIEQHQKETKEMFTQLLESFQDKQTNIPHYPVEEQPHVRSGNIPDTQRPWLKLRLQRFDNRLTQDSDYTLWRDKIRAEILANDCLCVFEKNGKSRGLYSSEDLDSMKYCVRSFIIGHLGPFHHSLVQYTDDPIEMMVLLDQAGQPLSKFGEYELQDKLNHLKFEPSRESVLEFMKRFEDLVVQLRRFITLTEDQAKRSLILAIKQALPSVYNKESNAPAPGLTVSEIKRLMFDEENLSKEERRRATESNAMLTNTTQKSFSFKKRVGGDSFNKGAPSHVLFSKQGPCKKCGVNGHSSESCTNKGWKCYACQKFTTSHYSKNCPYKESSVPGQTHSNNAQKKAKAMKRLGKPGIDKHKGMKRVPLWKAKKAISAIKHKGHANLTIQADSDTEDLPEAQRCVWVNSDEFDYDATEILYADASDSTSDTALACFDGRFPTPNFINFIADSGATDHIVNTDKYFVNVSQLSKPRRITCANSDNNADLLITSMGDIVVQNSDTG</sequence>
<proteinExistence type="predicted"/>
<feature type="compositionally biased region" description="Basic and acidic residues" evidence="1">
    <location>
        <begin position="1"/>
        <end position="32"/>
    </location>
</feature>